<dbReference type="EMBL" id="MEWZ01000001">
    <property type="protein sequence ID" value="OGC87728.1"/>
    <property type="molecule type" value="Genomic_DNA"/>
</dbReference>
<organism evidence="1 2">
    <name type="scientific">Candidatus Adlerbacteria bacterium RIFCSPLOWO2_01_FULL_54_21b</name>
    <dbReference type="NCBI Taxonomy" id="1797245"/>
    <lineage>
        <taxon>Bacteria</taxon>
        <taxon>Candidatus Adleribacteriota</taxon>
    </lineage>
</organism>
<dbReference type="STRING" id="1797245.A2949_00495"/>
<accession>A0A1F4Y1L2</accession>
<evidence type="ECO:0000313" key="1">
    <source>
        <dbReference type="EMBL" id="OGC87728.1"/>
    </source>
</evidence>
<evidence type="ECO:0000313" key="2">
    <source>
        <dbReference type="Proteomes" id="UP000178585"/>
    </source>
</evidence>
<sequence length="95" mass="10715">MEREMTDRIMQALETEYSKKVYGDLGQKFIRLAQKGEWEKLGEELNAAESEAARYGAEDVALIHYGFCCYAFGRAGINESGLEMAEARLSERGLI</sequence>
<reference evidence="1 2" key="1">
    <citation type="journal article" date="2016" name="Nat. Commun.">
        <title>Thousands of microbial genomes shed light on interconnected biogeochemical processes in an aquifer system.</title>
        <authorList>
            <person name="Anantharaman K."/>
            <person name="Brown C.T."/>
            <person name="Hug L.A."/>
            <person name="Sharon I."/>
            <person name="Castelle C.J."/>
            <person name="Probst A.J."/>
            <person name="Thomas B.C."/>
            <person name="Singh A."/>
            <person name="Wilkins M.J."/>
            <person name="Karaoz U."/>
            <person name="Brodie E.L."/>
            <person name="Williams K.H."/>
            <person name="Hubbard S.S."/>
            <person name="Banfield J.F."/>
        </authorList>
    </citation>
    <scope>NUCLEOTIDE SEQUENCE [LARGE SCALE GENOMIC DNA]</scope>
</reference>
<dbReference type="AlphaFoldDB" id="A0A1F4Y1L2"/>
<gene>
    <name evidence="1" type="ORF">A2949_00495</name>
</gene>
<comment type="caution">
    <text evidence="1">The sequence shown here is derived from an EMBL/GenBank/DDBJ whole genome shotgun (WGS) entry which is preliminary data.</text>
</comment>
<proteinExistence type="predicted"/>
<protein>
    <submittedName>
        <fullName evidence="1">Uncharacterized protein</fullName>
    </submittedName>
</protein>
<dbReference type="Proteomes" id="UP000178585">
    <property type="component" value="Unassembled WGS sequence"/>
</dbReference>
<name>A0A1F4Y1L2_9BACT</name>